<dbReference type="PANTHER" id="PTHR43065">
    <property type="entry name" value="SENSOR HISTIDINE KINASE"/>
    <property type="match status" value="1"/>
</dbReference>
<dbReference type="InterPro" id="IPR036890">
    <property type="entry name" value="HATPase_C_sf"/>
</dbReference>
<dbReference type="PRINTS" id="PR00344">
    <property type="entry name" value="BCTRLSENSOR"/>
</dbReference>
<dbReference type="InterPro" id="IPR013655">
    <property type="entry name" value="PAS_fold_3"/>
</dbReference>
<dbReference type="InterPro" id="IPR003661">
    <property type="entry name" value="HisK_dim/P_dom"/>
</dbReference>
<dbReference type="CDD" id="cd00075">
    <property type="entry name" value="HATPase"/>
    <property type="match status" value="1"/>
</dbReference>
<dbReference type="InterPro" id="IPR000014">
    <property type="entry name" value="PAS"/>
</dbReference>
<keyword evidence="5" id="KW-0547">Nucleotide-binding</keyword>
<evidence type="ECO:0000256" key="2">
    <source>
        <dbReference type="ARBA" id="ARBA00012438"/>
    </source>
</evidence>
<evidence type="ECO:0000256" key="8">
    <source>
        <dbReference type="ARBA" id="ARBA00023012"/>
    </source>
</evidence>
<dbReference type="RefSeq" id="WP_230276758.1">
    <property type="nucleotide sequence ID" value="NZ_JAJKFW010000063.1"/>
</dbReference>
<keyword evidence="8" id="KW-0902">Two-component regulatory system</keyword>
<dbReference type="SUPFAM" id="SSF47384">
    <property type="entry name" value="Homodimeric domain of signal transducing histidine kinase"/>
    <property type="match status" value="1"/>
</dbReference>
<comment type="caution">
    <text evidence="12">The sequence shown here is derived from an EMBL/GenBank/DDBJ whole genome shotgun (WGS) entry which is preliminary data.</text>
</comment>
<dbReference type="Pfam" id="PF02518">
    <property type="entry name" value="HATPase_c"/>
    <property type="match status" value="1"/>
</dbReference>
<protein>
    <recommendedName>
        <fullName evidence="2">histidine kinase</fullName>
        <ecNumber evidence="2">2.7.13.3</ecNumber>
    </recommendedName>
</protein>
<dbReference type="Gene3D" id="3.30.450.20">
    <property type="entry name" value="PAS domain"/>
    <property type="match status" value="1"/>
</dbReference>
<comment type="catalytic activity">
    <reaction evidence="1">
        <text>ATP + protein L-histidine = ADP + protein N-phospho-L-histidine.</text>
        <dbReference type="EC" id="2.7.13.3"/>
    </reaction>
</comment>
<evidence type="ECO:0000313" key="13">
    <source>
        <dbReference type="Proteomes" id="UP001430306"/>
    </source>
</evidence>
<dbReference type="InterPro" id="IPR004358">
    <property type="entry name" value="Sig_transdc_His_kin-like_C"/>
</dbReference>
<dbReference type="SUPFAM" id="SSF55785">
    <property type="entry name" value="PYP-like sensor domain (PAS domain)"/>
    <property type="match status" value="1"/>
</dbReference>
<dbReference type="CDD" id="cd00082">
    <property type="entry name" value="HisKA"/>
    <property type="match status" value="1"/>
</dbReference>
<keyword evidence="4" id="KW-0808">Transferase</keyword>
<dbReference type="PANTHER" id="PTHR43065:SF10">
    <property type="entry name" value="PEROXIDE STRESS-ACTIVATED HISTIDINE KINASE MAK3"/>
    <property type="match status" value="1"/>
</dbReference>
<organism evidence="12 13">
    <name type="scientific">Rhodopirellula halodulae</name>
    <dbReference type="NCBI Taxonomy" id="2894198"/>
    <lineage>
        <taxon>Bacteria</taxon>
        <taxon>Pseudomonadati</taxon>
        <taxon>Planctomycetota</taxon>
        <taxon>Planctomycetia</taxon>
        <taxon>Pirellulales</taxon>
        <taxon>Pirellulaceae</taxon>
        <taxon>Rhodopirellula</taxon>
    </lineage>
</organism>
<dbReference type="Proteomes" id="UP001430306">
    <property type="component" value="Unassembled WGS sequence"/>
</dbReference>
<dbReference type="SUPFAM" id="SSF55874">
    <property type="entry name" value="ATPase domain of HSP90 chaperone/DNA topoisomerase II/histidine kinase"/>
    <property type="match status" value="1"/>
</dbReference>
<evidence type="ECO:0000256" key="1">
    <source>
        <dbReference type="ARBA" id="ARBA00000085"/>
    </source>
</evidence>
<keyword evidence="3" id="KW-0597">Phosphoprotein</keyword>
<dbReference type="CDD" id="cd00130">
    <property type="entry name" value="PAS"/>
    <property type="match status" value="1"/>
</dbReference>
<dbReference type="PROSITE" id="PS50109">
    <property type="entry name" value="HIS_KIN"/>
    <property type="match status" value="1"/>
</dbReference>
<dbReference type="Gene3D" id="1.10.287.130">
    <property type="match status" value="1"/>
</dbReference>
<dbReference type="InterPro" id="IPR000700">
    <property type="entry name" value="PAS-assoc_C"/>
</dbReference>
<dbReference type="Gene3D" id="3.30.565.10">
    <property type="entry name" value="Histidine kinase-like ATPase, C-terminal domain"/>
    <property type="match status" value="1"/>
</dbReference>
<evidence type="ECO:0000259" key="11">
    <source>
        <dbReference type="PROSITE" id="PS50113"/>
    </source>
</evidence>
<dbReference type="PROSITE" id="PS50113">
    <property type="entry name" value="PAC"/>
    <property type="match status" value="1"/>
</dbReference>
<dbReference type="InterPro" id="IPR005467">
    <property type="entry name" value="His_kinase_dom"/>
</dbReference>
<feature type="domain" description="Histidine kinase" evidence="9">
    <location>
        <begin position="184"/>
        <end position="402"/>
    </location>
</feature>
<dbReference type="Pfam" id="PF00512">
    <property type="entry name" value="HisKA"/>
    <property type="match status" value="1"/>
</dbReference>
<dbReference type="SMART" id="SM00387">
    <property type="entry name" value="HATPase_c"/>
    <property type="match status" value="1"/>
</dbReference>
<feature type="domain" description="PAC" evidence="11">
    <location>
        <begin position="94"/>
        <end position="146"/>
    </location>
</feature>
<evidence type="ECO:0000259" key="10">
    <source>
        <dbReference type="PROSITE" id="PS50112"/>
    </source>
</evidence>
<gene>
    <name evidence="12" type="ORF">LOC71_22760</name>
</gene>
<evidence type="ECO:0000256" key="7">
    <source>
        <dbReference type="ARBA" id="ARBA00022840"/>
    </source>
</evidence>
<proteinExistence type="predicted"/>
<keyword evidence="7" id="KW-0067">ATP-binding</keyword>
<feature type="domain" description="PAS" evidence="10">
    <location>
        <begin position="39"/>
        <end position="91"/>
    </location>
</feature>
<reference evidence="12" key="1">
    <citation type="submission" date="2021-11" db="EMBL/GenBank/DDBJ databases">
        <title>Genome sequence.</title>
        <authorList>
            <person name="Sun Q."/>
        </authorList>
    </citation>
    <scope>NUCLEOTIDE SEQUENCE</scope>
    <source>
        <strain evidence="12">JC740</strain>
    </source>
</reference>
<dbReference type="Pfam" id="PF08447">
    <property type="entry name" value="PAS_3"/>
    <property type="match status" value="1"/>
</dbReference>
<dbReference type="InterPro" id="IPR035965">
    <property type="entry name" value="PAS-like_dom_sf"/>
</dbReference>
<sequence length="410" mass="45874">MTQTDQQAHSTPRRGDPIAARFFRAIAESTVDWESWHLASGEVLWVNKAVTRFTGFSPEECLAMEDYPLPVVAEEDRPLLADSMKDAMLGTTRNNVEFRVQHRDGTSKWMAISWQPMIDEHGVAFGFRTSVRDVTERRQMREMLRLQNLHLEQLVEERTAKIAQLEQHRLRMEKVAALGELAAGVAHEINNPLAGIRNAFALLKRHLPKGVKHHDKLDLIDAEIERIRGITHQMYQLYGPSQQTPRTFDLKRMMAEVASLTQPMARKARVKIQWDTPKLPADCGLGQGEVCLREGEVKQILLNLIHNAIQASSCGQCVRVAAAEVGKQIELQVSDDGVGMDREVIARIFEPFFSTKTATVGQGMGLGLSVTRGLVEAMHGNIHVDSSSGKGTTFVVRLPRKMDLDVGSDQ</sequence>
<dbReference type="InterPro" id="IPR003594">
    <property type="entry name" value="HATPase_dom"/>
</dbReference>
<dbReference type="EMBL" id="JAJKFW010000063">
    <property type="protein sequence ID" value="MCC9645110.1"/>
    <property type="molecule type" value="Genomic_DNA"/>
</dbReference>
<dbReference type="EC" id="2.7.13.3" evidence="2"/>
<dbReference type="SMART" id="SM00086">
    <property type="entry name" value="PAC"/>
    <property type="match status" value="1"/>
</dbReference>
<dbReference type="NCBIfam" id="TIGR00229">
    <property type="entry name" value="sensory_box"/>
    <property type="match status" value="1"/>
</dbReference>
<keyword evidence="6" id="KW-0418">Kinase</keyword>
<evidence type="ECO:0000256" key="6">
    <source>
        <dbReference type="ARBA" id="ARBA00022777"/>
    </source>
</evidence>
<evidence type="ECO:0000256" key="5">
    <source>
        <dbReference type="ARBA" id="ARBA00022741"/>
    </source>
</evidence>
<dbReference type="InterPro" id="IPR036097">
    <property type="entry name" value="HisK_dim/P_sf"/>
</dbReference>
<dbReference type="SMART" id="SM00388">
    <property type="entry name" value="HisKA"/>
    <property type="match status" value="1"/>
</dbReference>
<evidence type="ECO:0000259" key="9">
    <source>
        <dbReference type="PROSITE" id="PS50109"/>
    </source>
</evidence>
<evidence type="ECO:0000256" key="4">
    <source>
        <dbReference type="ARBA" id="ARBA00022679"/>
    </source>
</evidence>
<name>A0ABS8NNK2_9BACT</name>
<evidence type="ECO:0000313" key="12">
    <source>
        <dbReference type="EMBL" id="MCC9645110.1"/>
    </source>
</evidence>
<keyword evidence="13" id="KW-1185">Reference proteome</keyword>
<dbReference type="InterPro" id="IPR001610">
    <property type="entry name" value="PAC"/>
</dbReference>
<dbReference type="PROSITE" id="PS50112">
    <property type="entry name" value="PAS"/>
    <property type="match status" value="1"/>
</dbReference>
<evidence type="ECO:0000256" key="3">
    <source>
        <dbReference type="ARBA" id="ARBA00022553"/>
    </source>
</evidence>
<dbReference type="SMART" id="SM00091">
    <property type="entry name" value="PAS"/>
    <property type="match status" value="1"/>
</dbReference>
<accession>A0ABS8NNK2</accession>